<protein>
    <submittedName>
        <fullName evidence="1">Uncharacterized protein</fullName>
    </submittedName>
</protein>
<comment type="caution">
    <text evidence="1">The sequence shown here is derived from an EMBL/GenBank/DDBJ whole genome shotgun (WGS) entry which is preliminary data.</text>
</comment>
<dbReference type="Pfam" id="PF20043">
    <property type="entry name" value="DUF6445"/>
    <property type="match status" value="1"/>
</dbReference>
<accession>A0A923ICP1</accession>
<evidence type="ECO:0000313" key="2">
    <source>
        <dbReference type="Proteomes" id="UP000612361"/>
    </source>
</evidence>
<reference evidence="1" key="1">
    <citation type="submission" date="2020-08" db="EMBL/GenBank/DDBJ databases">
        <title>Novel species isolated from subtropical streams in China.</title>
        <authorList>
            <person name="Lu H."/>
        </authorList>
    </citation>
    <scope>NUCLEOTIDE SEQUENCE</scope>
    <source>
        <strain evidence="1">CY7W</strain>
    </source>
</reference>
<dbReference type="Proteomes" id="UP000612361">
    <property type="component" value="Unassembled WGS sequence"/>
</dbReference>
<proteinExistence type="predicted"/>
<name>A0A923ICP1_9BURK</name>
<keyword evidence="2" id="KW-1185">Reference proteome</keyword>
<sequence length="206" mass="23267">MEQPEVLLQIAAQSEFEAYPGVTQQKGYPGIRAQAPEDYSQVLTEFLEPVMRHFFAIPEELGLRKSICAFSLTTTPSAELGPLQRTPHFDASTPHHMAVLLYLCDEKHGGTGFYRHNATGFQQINASNREHYLDVYYEEINANRPAQRYFDNSSAEFTFLGMIPAKFNRLVIYHGSLLHSACINPAISLSSDPLQGRLTLNSFFDY</sequence>
<evidence type="ECO:0000313" key="1">
    <source>
        <dbReference type="EMBL" id="MBC3937050.1"/>
    </source>
</evidence>
<dbReference type="EMBL" id="JACOGG010000029">
    <property type="protein sequence ID" value="MBC3937050.1"/>
    <property type="molecule type" value="Genomic_DNA"/>
</dbReference>
<organism evidence="1 2">
    <name type="scientific">Undibacterium rugosum</name>
    <dbReference type="NCBI Taxonomy" id="2762291"/>
    <lineage>
        <taxon>Bacteria</taxon>
        <taxon>Pseudomonadati</taxon>
        <taxon>Pseudomonadota</taxon>
        <taxon>Betaproteobacteria</taxon>
        <taxon>Burkholderiales</taxon>
        <taxon>Oxalobacteraceae</taxon>
        <taxon>Undibacterium</taxon>
    </lineage>
</organism>
<gene>
    <name evidence="1" type="ORF">H8K47_16965</name>
</gene>
<dbReference type="AlphaFoldDB" id="A0A923ICP1"/>
<dbReference type="InterPro" id="IPR045617">
    <property type="entry name" value="DUF6445"/>
</dbReference>